<sequence length="314" mass="35833">MLLVSYFLLSLVIFLFPALFLFILRGRRGGNTKHKQRYPPGPPGWPIVGNLLDVGTMPHRTLTNMRGKYGDVIWLRMGAMKTMAILSAKASTEFFKNHDLWFAERTITETMRAHGYDQGSLALAPYGPHWRVLRKLVTMEMLVNKRILETAPIRRKCVDDMLLWIEEESHKVGAGVGVRVARFVFLMTFNLLGNLMLSRDLFDPDAKEGSEFFDAMMGLMEWSGHANLADIFPCLRWLDPQGLKRKMERDMGKALGIASKFVKERLEENRDVAGDNNNNNNGRKDFLDVLLQFEGDGKDEPAKISDHDVNIFIL</sequence>
<dbReference type="Gene3D" id="1.10.630.10">
    <property type="entry name" value="Cytochrome P450"/>
    <property type="match status" value="1"/>
</dbReference>
<dbReference type="InterPro" id="IPR001128">
    <property type="entry name" value="Cyt_P450"/>
</dbReference>
<keyword evidence="2" id="KW-0812">Transmembrane</keyword>
<accession>A0A9Q0FB41</accession>
<name>A0A9Q0FB41_9ROSI</name>
<evidence type="ECO:0000256" key="1">
    <source>
        <dbReference type="ARBA" id="ARBA00010617"/>
    </source>
</evidence>
<dbReference type="GO" id="GO:0004497">
    <property type="term" value="F:monooxygenase activity"/>
    <property type="evidence" value="ECO:0007669"/>
    <property type="project" value="InterPro"/>
</dbReference>
<dbReference type="InterPro" id="IPR036396">
    <property type="entry name" value="Cyt_P450_sf"/>
</dbReference>
<feature type="non-terminal residue" evidence="3">
    <location>
        <position position="314"/>
    </location>
</feature>
<comment type="similarity">
    <text evidence="1">Belongs to the cytochrome P450 family.</text>
</comment>
<evidence type="ECO:0000313" key="4">
    <source>
        <dbReference type="Proteomes" id="UP001141552"/>
    </source>
</evidence>
<gene>
    <name evidence="3" type="ORF">Tsubulata_028282</name>
</gene>
<reference evidence="3" key="2">
    <citation type="journal article" date="2023" name="Plants (Basel)">
        <title>Annotation of the Turnera subulata (Passifloraceae) Draft Genome Reveals the S-Locus Evolved after the Divergence of Turneroideae from Passifloroideae in a Stepwise Manner.</title>
        <authorList>
            <person name="Henning P.M."/>
            <person name="Roalson E.H."/>
            <person name="Mir W."/>
            <person name="McCubbin A.G."/>
            <person name="Shore J.S."/>
        </authorList>
    </citation>
    <scope>NUCLEOTIDE SEQUENCE</scope>
    <source>
        <strain evidence="3">F60SS</strain>
    </source>
</reference>
<keyword evidence="2" id="KW-1133">Transmembrane helix</keyword>
<dbReference type="GO" id="GO:0005506">
    <property type="term" value="F:iron ion binding"/>
    <property type="evidence" value="ECO:0007669"/>
    <property type="project" value="InterPro"/>
</dbReference>
<dbReference type="GO" id="GO:0016705">
    <property type="term" value="F:oxidoreductase activity, acting on paired donors, with incorporation or reduction of molecular oxygen"/>
    <property type="evidence" value="ECO:0007669"/>
    <property type="project" value="InterPro"/>
</dbReference>
<keyword evidence="2" id="KW-0472">Membrane</keyword>
<dbReference type="OrthoDB" id="1055148at2759"/>
<dbReference type="SUPFAM" id="SSF48264">
    <property type="entry name" value="Cytochrome P450"/>
    <property type="match status" value="1"/>
</dbReference>
<evidence type="ECO:0008006" key="5">
    <source>
        <dbReference type="Google" id="ProtNLM"/>
    </source>
</evidence>
<dbReference type="Pfam" id="PF00067">
    <property type="entry name" value="p450"/>
    <property type="match status" value="1"/>
</dbReference>
<evidence type="ECO:0000313" key="3">
    <source>
        <dbReference type="EMBL" id="KAJ4828273.1"/>
    </source>
</evidence>
<dbReference type="PANTHER" id="PTHR47950:SF14">
    <property type="entry name" value="CYTOCHROME P450 76A2-LIKE ISOFORM X1"/>
    <property type="match status" value="1"/>
</dbReference>
<dbReference type="AlphaFoldDB" id="A0A9Q0FB41"/>
<reference evidence="3" key="1">
    <citation type="submission" date="2022-02" db="EMBL/GenBank/DDBJ databases">
        <authorList>
            <person name="Henning P.M."/>
            <person name="McCubbin A.G."/>
            <person name="Shore J.S."/>
        </authorList>
    </citation>
    <scope>NUCLEOTIDE SEQUENCE</scope>
    <source>
        <strain evidence="3">F60SS</strain>
        <tissue evidence="3">Leaves</tissue>
    </source>
</reference>
<organism evidence="3 4">
    <name type="scientific">Turnera subulata</name>
    <dbReference type="NCBI Taxonomy" id="218843"/>
    <lineage>
        <taxon>Eukaryota</taxon>
        <taxon>Viridiplantae</taxon>
        <taxon>Streptophyta</taxon>
        <taxon>Embryophyta</taxon>
        <taxon>Tracheophyta</taxon>
        <taxon>Spermatophyta</taxon>
        <taxon>Magnoliopsida</taxon>
        <taxon>eudicotyledons</taxon>
        <taxon>Gunneridae</taxon>
        <taxon>Pentapetalae</taxon>
        <taxon>rosids</taxon>
        <taxon>fabids</taxon>
        <taxon>Malpighiales</taxon>
        <taxon>Passifloraceae</taxon>
        <taxon>Turnera</taxon>
    </lineage>
</organism>
<keyword evidence="4" id="KW-1185">Reference proteome</keyword>
<protein>
    <recommendedName>
        <fullName evidence="5">Cytochrome P450</fullName>
    </recommendedName>
</protein>
<evidence type="ECO:0000256" key="2">
    <source>
        <dbReference type="SAM" id="Phobius"/>
    </source>
</evidence>
<dbReference type="GO" id="GO:0020037">
    <property type="term" value="F:heme binding"/>
    <property type="evidence" value="ECO:0007669"/>
    <property type="project" value="InterPro"/>
</dbReference>
<proteinExistence type="inferred from homology"/>
<dbReference type="EMBL" id="JAKUCV010006217">
    <property type="protein sequence ID" value="KAJ4828273.1"/>
    <property type="molecule type" value="Genomic_DNA"/>
</dbReference>
<dbReference type="PANTHER" id="PTHR47950">
    <property type="entry name" value="CYTOCHROME P450, FAMILY 76, SUBFAMILY C, POLYPEPTIDE 5-RELATED"/>
    <property type="match status" value="1"/>
</dbReference>
<comment type="caution">
    <text evidence="3">The sequence shown here is derived from an EMBL/GenBank/DDBJ whole genome shotgun (WGS) entry which is preliminary data.</text>
</comment>
<dbReference type="Proteomes" id="UP001141552">
    <property type="component" value="Unassembled WGS sequence"/>
</dbReference>
<feature type="transmembrane region" description="Helical" evidence="2">
    <location>
        <begin position="6"/>
        <end position="24"/>
    </location>
</feature>